<dbReference type="PANTHER" id="PTHR40055:SF1">
    <property type="entry name" value="TRANSCRIPTIONAL REGULATOR YGIV-RELATED"/>
    <property type="match status" value="1"/>
</dbReference>
<dbReference type="InterPro" id="IPR010499">
    <property type="entry name" value="AraC_E-bd"/>
</dbReference>
<reference evidence="5" key="1">
    <citation type="submission" date="2024-06" db="EMBL/GenBank/DDBJ databases">
        <title>Methylostella associata gen. nov., sp. nov., a novel Ancalomicrobiaceae-affiliated facultatively methylotrophic bacteria that feed on methanotrophs of the genus Methylococcus.</title>
        <authorList>
            <person name="Saltykova V."/>
            <person name="Danilova O.V."/>
            <person name="Oshkin I.Y."/>
            <person name="Belova S.E."/>
            <person name="Pimenov N.V."/>
            <person name="Dedysh S.N."/>
        </authorList>
    </citation>
    <scope>NUCLEOTIDE SEQUENCE</scope>
    <source>
        <strain evidence="5">S20</strain>
    </source>
</reference>
<dbReference type="RefSeq" id="WP_407051862.1">
    <property type="nucleotide sequence ID" value="NZ_CP158568.1"/>
</dbReference>
<evidence type="ECO:0000259" key="4">
    <source>
        <dbReference type="PROSITE" id="PS01124"/>
    </source>
</evidence>
<dbReference type="InterPro" id="IPR011256">
    <property type="entry name" value="Reg_factor_effector_dom_sf"/>
</dbReference>
<dbReference type="InterPro" id="IPR029442">
    <property type="entry name" value="GyrI-like"/>
</dbReference>
<dbReference type="GO" id="GO:0043565">
    <property type="term" value="F:sequence-specific DNA binding"/>
    <property type="evidence" value="ECO:0007669"/>
    <property type="project" value="InterPro"/>
</dbReference>
<dbReference type="InterPro" id="IPR020449">
    <property type="entry name" value="Tscrpt_reg_AraC-type_HTH"/>
</dbReference>
<proteinExistence type="predicted"/>
<dbReference type="Pfam" id="PF06445">
    <property type="entry name" value="GyrI-like"/>
    <property type="match status" value="1"/>
</dbReference>
<dbReference type="PANTHER" id="PTHR40055">
    <property type="entry name" value="TRANSCRIPTIONAL REGULATOR YGIV-RELATED"/>
    <property type="match status" value="1"/>
</dbReference>
<gene>
    <name evidence="5" type="ORF">ABS361_01395</name>
</gene>
<dbReference type="InterPro" id="IPR018060">
    <property type="entry name" value="HTH_AraC"/>
</dbReference>
<dbReference type="SUPFAM" id="SSF55136">
    <property type="entry name" value="Probable bacterial effector-binding domain"/>
    <property type="match status" value="1"/>
</dbReference>
<dbReference type="SUPFAM" id="SSF46689">
    <property type="entry name" value="Homeodomain-like"/>
    <property type="match status" value="1"/>
</dbReference>
<dbReference type="KEGG" id="mflg:ABS361_01395"/>
<evidence type="ECO:0000256" key="1">
    <source>
        <dbReference type="ARBA" id="ARBA00023015"/>
    </source>
</evidence>
<protein>
    <submittedName>
        <fullName evidence="5">GyrI-like domain-containing protein</fullName>
    </submittedName>
</protein>
<sequence length="265" mass="29639">MHDNLGEDLDLERIAEVACLSPWHWHRIYREVHGETIAATVRRLSLHRAAGDLARTDLPLIRIAERAGYPNVRSFARTFAEAYGATPARYRIEARRVRPGAGDEGDPPMVQVDIRAFPETTLVGVAFKGPYMEVGRAFDTLMHALHAQGLAARTAMPPLALSYDDPGLVPASELRSFAAVPVRDGEAVHPVAPLELRTIVGGDYAVHIHKGPYAELGSTFQWLYRVWLPQSGRERRDEPPVEIYLNDMRTLPPSEWLTEIRIPLV</sequence>
<name>A0AAU7XG01_9HYPH</name>
<dbReference type="SMART" id="SM00342">
    <property type="entry name" value="HTH_ARAC"/>
    <property type="match status" value="1"/>
</dbReference>
<dbReference type="GO" id="GO:0003700">
    <property type="term" value="F:DNA-binding transcription factor activity"/>
    <property type="evidence" value="ECO:0007669"/>
    <property type="project" value="InterPro"/>
</dbReference>
<dbReference type="AlphaFoldDB" id="A0AAU7XG01"/>
<dbReference type="InterPro" id="IPR009057">
    <property type="entry name" value="Homeodomain-like_sf"/>
</dbReference>
<evidence type="ECO:0000256" key="2">
    <source>
        <dbReference type="ARBA" id="ARBA00023125"/>
    </source>
</evidence>
<dbReference type="Gene3D" id="1.10.10.60">
    <property type="entry name" value="Homeodomain-like"/>
    <property type="match status" value="1"/>
</dbReference>
<keyword evidence="1" id="KW-0805">Transcription regulation</keyword>
<keyword evidence="3" id="KW-0804">Transcription</keyword>
<dbReference type="SMART" id="SM00871">
    <property type="entry name" value="AraC_E_bind"/>
    <property type="match status" value="1"/>
</dbReference>
<evidence type="ECO:0000313" key="5">
    <source>
        <dbReference type="EMBL" id="XBY46771.1"/>
    </source>
</evidence>
<dbReference type="PRINTS" id="PR00032">
    <property type="entry name" value="HTHARAC"/>
</dbReference>
<evidence type="ECO:0000256" key="3">
    <source>
        <dbReference type="ARBA" id="ARBA00023163"/>
    </source>
</evidence>
<dbReference type="PROSITE" id="PS01124">
    <property type="entry name" value="HTH_ARAC_FAMILY_2"/>
    <property type="match status" value="1"/>
</dbReference>
<accession>A0AAU7XG01</accession>
<dbReference type="EMBL" id="CP158568">
    <property type="protein sequence ID" value="XBY46771.1"/>
    <property type="molecule type" value="Genomic_DNA"/>
</dbReference>
<organism evidence="5">
    <name type="scientific">Methyloraptor flagellatus</name>
    <dbReference type="NCBI Taxonomy" id="3162530"/>
    <lineage>
        <taxon>Bacteria</taxon>
        <taxon>Pseudomonadati</taxon>
        <taxon>Pseudomonadota</taxon>
        <taxon>Alphaproteobacteria</taxon>
        <taxon>Hyphomicrobiales</taxon>
        <taxon>Ancalomicrobiaceae</taxon>
        <taxon>Methyloraptor</taxon>
    </lineage>
</organism>
<keyword evidence="2" id="KW-0238">DNA-binding</keyword>
<dbReference type="InterPro" id="IPR050908">
    <property type="entry name" value="SmbC-like"/>
</dbReference>
<feature type="domain" description="HTH araC/xylS-type" evidence="4">
    <location>
        <begin position="1"/>
        <end position="93"/>
    </location>
</feature>
<dbReference type="Gene3D" id="3.20.80.10">
    <property type="entry name" value="Regulatory factor, effector binding domain"/>
    <property type="match status" value="1"/>
</dbReference>
<dbReference type="Pfam" id="PF12833">
    <property type="entry name" value="HTH_18"/>
    <property type="match status" value="1"/>
</dbReference>